<evidence type="ECO:0000256" key="1">
    <source>
        <dbReference type="SAM" id="MobiDB-lite"/>
    </source>
</evidence>
<comment type="caution">
    <text evidence="3">The sequence shown here is derived from an EMBL/GenBank/DDBJ whole genome shotgun (WGS) entry which is preliminary data.</text>
</comment>
<feature type="compositionally biased region" description="Low complexity" evidence="1">
    <location>
        <begin position="31"/>
        <end position="44"/>
    </location>
</feature>
<feature type="domain" description="Rho termination factor-like N-terminal" evidence="2">
    <location>
        <begin position="59"/>
        <end position="87"/>
    </location>
</feature>
<dbReference type="EMBL" id="BAABKG010000007">
    <property type="protein sequence ID" value="GAA5155945.1"/>
    <property type="molecule type" value="Genomic_DNA"/>
</dbReference>
<dbReference type="InterPro" id="IPR011112">
    <property type="entry name" value="Rho-like_N"/>
</dbReference>
<feature type="region of interest" description="Disordered" evidence="1">
    <location>
        <begin position="23"/>
        <end position="56"/>
    </location>
</feature>
<dbReference type="Proteomes" id="UP001500221">
    <property type="component" value="Unassembled WGS sequence"/>
</dbReference>
<proteinExistence type="predicted"/>
<evidence type="ECO:0000313" key="3">
    <source>
        <dbReference type="EMBL" id="GAA5155945.1"/>
    </source>
</evidence>
<organism evidence="3 4">
    <name type="scientific">Nocardioides marinquilinus</name>
    <dbReference type="NCBI Taxonomy" id="1210400"/>
    <lineage>
        <taxon>Bacteria</taxon>
        <taxon>Bacillati</taxon>
        <taxon>Actinomycetota</taxon>
        <taxon>Actinomycetes</taxon>
        <taxon>Propionibacteriales</taxon>
        <taxon>Nocardioidaceae</taxon>
        <taxon>Nocardioides</taxon>
    </lineage>
</organism>
<accession>A0ABP9Q411</accession>
<sequence length="90" mass="9666">MPAKKDHGASVGDDELYEKIRAEGGSKQKAARIANAAANTSRSAVGRKGGASGSYDDWTVEDLRKRAAELDISGRSSMRRDELIDALRDS</sequence>
<keyword evidence="4" id="KW-1185">Reference proteome</keyword>
<gene>
    <name evidence="3" type="ORF">GCM10023340_42500</name>
</gene>
<dbReference type="InterPro" id="IPR055642">
    <property type="entry name" value="DUF7218"/>
</dbReference>
<dbReference type="Pfam" id="PF23855">
    <property type="entry name" value="DUF7218"/>
    <property type="match status" value="1"/>
</dbReference>
<evidence type="ECO:0000259" key="2">
    <source>
        <dbReference type="Pfam" id="PF07498"/>
    </source>
</evidence>
<reference evidence="4" key="1">
    <citation type="journal article" date="2019" name="Int. J. Syst. Evol. Microbiol.">
        <title>The Global Catalogue of Microorganisms (GCM) 10K type strain sequencing project: providing services to taxonomists for standard genome sequencing and annotation.</title>
        <authorList>
            <consortium name="The Broad Institute Genomics Platform"/>
            <consortium name="The Broad Institute Genome Sequencing Center for Infectious Disease"/>
            <person name="Wu L."/>
            <person name="Ma J."/>
        </authorList>
    </citation>
    <scope>NUCLEOTIDE SEQUENCE [LARGE SCALE GENOMIC DNA]</scope>
    <source>
        <strain evidence="4">JCM 18459</strain>
    </source>
</reference>
<evidence type="ECO:0000313" key="4">
    <source>
        <dbReference type="Proteomes" id="UP001500221"/>
    </source>
</evidence>
<protein>
    <recommendedName>
        <fullName evidence="2">Rho termination factor-like N-terminal domain-containing protein</fullName>
    </recommendedName>
</protein>
<dbReference type="Pfam" id="PF07498">
    <property type="entry name" value="Rho_N"/>
    <property type="match status" value="1"/>
</dbReference>
<name>A0ABP9Q411_9ACTN</name>